<organism evidence="1 2">
    <name type="scientific">Faecalibacillus intestinalis</name>
    <dbReference type="NCBI Taxonomy" id="1982626"/>
    <lineage>
        <taxon>Bacteria</taxon>
        <taxon>Bacillati</taxon>
        <taxon>Bacillota</taxon>
        <taxon>Erysipelotrichia</taxon>
        <taxon>Erysipelotrichales</taxon>
        <taxon>Coprobacillaceae</taxon>
        <taxon>Faecalibacillus</taxon>
    </lineage>
</organism>
<dbReference type="PANTHER" id="PTHR40056:SF1">
    <property type="entry name" value="DUF1836 DOMAIN-CONTAINING PROTEIN"/>
    <property type="match status" value="1"/>
</dbReference>
<dbReference type="KEGG" id="fit:Fi14EGH31_17970"/>
<proteinExistence type="predicted"/>
<name>A0A7I8E687_9FIRM</name>
<dbReference type="EMBL" id="AP024085">
    <property type="protein sequence ID" value="BCL58085.1"/>
    <property type="molecule type" value="Genomic_DNA"/>
</dbReference>
<dbReference type="AlphaFoldDB" id="A0A7I8E687"/>
<evidence type="ECO:0000313" key="2">
    <source>
        <dbReference type="Proteomes" id="UP000593842"/>
    </source>
</evidence>
<dbReference type="RefSeq" id="WP_117346744.1">
    <property type="nucleotide sequence ID" value="NZ_AP024085.1"/>
</dbReference>
<evidence type="ECO:0000313" key="1">
    <source>
        <dbReference type="EMBL" id="BCL58085.1"/>
    </source>
</evidence>
<evidence type="ECO:0008006" key="3">
    <source>
        <dbReference type="Google" id="ProtNLM"/>
    </source>
</evidence>
<dbReference type="Proteomes" id="UP000593842">
    <property type="component" value="Chromosome"/>
</dbReference>
<dbReference type="InterPro" id="IPR014975">
    <property type="entry name" value="DUF1836"/>
</dbReference>
<accession>A0A7I8E687</accession>
<protein>
    <recommendedName>
        <fullName evidence="3">DUF1836 domain-containing protein</fullName>
    </recommendedName>
</protein>
<reference evidence="2" key="1">
    <citation type="submission" date="2020-09" db="EMBL/GenBank/DDBJ databases">
        <title>Complete genome sequencing of Faecalibacillus intestinalis strain 14EGH31.</title>
        <authorList>
            <person name="Sakamoto M."/>
            <person name="Murakami T."/>
            <person name="Mori H."/>
        </authorList>
    </citation>
    <scope>NUCLEOTIDE SEQUENCE [LARGE SCALE GENOMIC DNA]</scope>
    <source>
        <strain evidence="2">14EGH31</strain>
    </source>
</reference>
<sequence length="180" mass="21041">MNKETLENLVEKESQKSSIMSKDIPDLDLYMDQIMTLFEIHLANHKKNEDDKLLTKTMINNYSKAKVITPVKGKKYTKEQIIQMLIIYQLKNNLSIQEIKELLTPIYESDTYLSLLYDHFIDIKQVMNQQLQKLIQQILEDFSLQIENQEDFFLLVASLSSLSHSLTNIAEALINEKKSQ</sequence>
<dbReference type="GeneID" id="70580240"/>
<dbReference type="PANTHER" id="PTHR40056">
    <property type="entry name" value="HYPOTHETICAL CYTOSOLIC PROTEIN"/>
    <property type="match status" value="1"/>
</dbReference>
<gene>
    <name evidence="1" type="ORF">Fi14EGH31_17970</name>
</gene>
<dbReference type="Pfam" id="PF08876">
    <property type="entry name" value="DUF1836"/>
    <property type="match status" value="1"/>
</dbReference>